<evidence type="ECO:0000313" key="2">
    <source>
        <dbReference type="Proteomes" id="UP000679126"/>
    </source>
</evidence>
<accession>A0ABS3YFX0</accession>
<dbReference type="EMBL" id="JAGHKP010000003">
    <property type="protein sequence ID" value="MBO9153577.1"/>
    <property type="molecule type" value="Genomic_DNA"/>
</dbReference>
<proteinExistence type="predicted"/>
<keyword evidence="2" id="KW-1185">Reference proteome</keyword>
<protein>
    <submittedName>
        <fullName evidence="1">DUF4843 domain-containing protein</fullName>
    </submittedName>
</protein>
<organism evidence="1 2">
    <name type="scientific">Chitinophaga chungangae</name>
    <dbReference type="NCBI Taxonomy" id="2821488"/>
    <lineage>
        <taxon>Bacteria</taxon>
        <taxon>Pseudomonadati</taxon>
        <taxon>Bacteroidota</taxon>
        <taxon>Chitinophagia</taxon>
        <taxon>Chitinophagales</taxon>
        <taxon>Chitinophagaceae</taxon>
        <taxon>Chitinophaga</taxon>
    </lineage>
</organism>
<gene>
    <name evidence="1" type="ORF">J7I43_15215</name>
</gene>
<dbReference type="RefSeq" id="WP_209146579.1">
    <property type="nucleotide sequence ID" value="NZ_JAGHKP010000003.1"/>
</dbReference>
<name>A0ABS3YFX0_9BACT</name>
<reference evidence="2" key="1">
    <citation type="submission" date="2021-03" db="EMBL/GenBank/DDBJ databases">
        <title>Assistant Professor.</title>
        <authorList>
            <person name="Huq M.A."/>
        </authorList>
    </citation>
    <scope>NUCLEOTIDE SEQUENCE [LARGE SCALE GENOMIC DNA]</scope>
    <source>
        <strain evidence="2">MAH-28</strain>
    </source>
</reference>
<evidence type="ECO:0000313" key="1">
    <source>
        <dbReference type="EMBL" id="MBO9153577.1"/>
    </source>
</evidence>
<comment type="caution">
    <text evidence="1">The sequence shown here is derived from an EMBL/GenBank/DDBJ whole genome shotgun (WGS) entry which is preliminary data.</text>
</comment>
<dbReference type="Proteomes" id="UP000679126">
    <property type="component" value="Unassembled WGS sequence"/>
</dbReference>
<dbReference type="Pfam" id="PF16132">
    <property type="entry name" value="DUF4843"/>
    <property type="match status" value="1"/>
</dbReference>
<dbReference type="InterPro" id="IPR032299">
    <property type="entry name" value="DUF4843"/>
</dbReference>
<sequence length="277" mass="31583">MKKILTYIFITAAALSACKKTEEQLFSSPDGVYFDFNDPLKNNLRTDSVLYSFALFPEKSVDTVWLPVRITGSRRSEARFFRIAPVDSATTAVADKHYKALEKEYEMPADSGVARVPIILMASDPALTSTTVRLKLRLLPTEDFTVPNPAYDSAKVIFSNRLEKPVWWDVWSSEIGAYSRVKYELFIRVTGTSELPRTFDAQVLPKVLYYTRRFRNFLGSPVSWVEENPQAGYTLEPAGAGKYNFFSVTNPEKKYLLELNPADNKYYFTDENGKRIV</sequence>
<dbReference type="PROSITE" id="PS51257">
    <property type="entry name" value="PROKAR_LIPOPROTEIN"/>
    <property type="match status" value="1"/>
</dbReference>